<dbReference type="KEGG" id="sual:KDD17_16840"/>
<gene>
    <name evidence="1" type="ORF">KDD17_16840</name>
</gene>
<reference evidence="1" key="1">
    <citation type="submission" date="2021-04" db="EMBL/GenBank/DDBJ databases">
        <title>Complete genome sequence for Sulfitobacter sp. strain JK7-1.</title>
        <authorList>
            <person name="Park S.-J."/>
        </authorList>
    </citation>
    <scope>NUCLEOTIDE SEQUENCE</scope>
    <source>
        <strain evidence="1">JK7-1</strain>
    </source>
</reference>
<dbReference type="PANTHER" id="PTHR35841:SF1">
    <property type="entry name" value="PHOSPHONATES-BINDING PERIPLASMIC PROTEIN"/>
    <property type="match status" value="1"/>
</dbReference>
<proteinExistence type="predicted"/>
<name>A0A975JDM7_9RHOB</name>
<dbReference type="Proteomes" id="UP000683291">
    <property type="component" value="Chromosome 1"/>
</dbReference>
<organism evidence="1 2">
    <name type="scientific">Sulfitobacter albidus</name>
    <dbReference type="NCBI Taxonomy" id="2829501"/>
    <lineage>
        <taxon>Bacteria</taxon>
        <taxon>Pseudomonadati</taxon>
        <taxon>Pseudomonadota</taxon>
        <taxon>Alphaproteobacteria</taxon>
        <taxon>Rhodobacterales</taxon>
        <taxon>Roseobacteraceae</taxon>
        <taxon>Sulfitobacter</taxon>
    </lineage>
</organism>
<accession>A0A975JDM7</accession>
<sequence length="248" mass="26829">MIANLMMYARPELEGAHARLWALIRARLGRRGIDAPENLAQDADPFTVWRAPDLVLSQTCGMPYRTALHGNVQLVGTPDYALPECPAGHYRSVIVAHTDSPADSARDLLGGTVAYNDALSQSGFAALYTHLGGDWFAVSVRSGGHVASARMVAERHADIAALDAQTWRLIRRYEPFARDLRVLEHTAPTPGLPLITAMGQDTDAIFDAVESAIAALAPEYANLLDLRGLIRIPTAEYLAVQTPPPAVI</sequence>
<dbReference type="Pfam" id="PF12974">
    <property type="entry name" value="Phosphonate-bd"/>
    <property type="match status" value="1"/>
</dbReference>
<evidence type="ECO:0000313" key="1">
    <source>
        <dbReference type="EMBL" id="QUJ76513.1"/>
    </source>
</evidence>
<protein>
    <submittedName>
        <fullName evidence="1">PhnD/SsuA/transferrin family substrate-binding protein</fullName>
    </submittedName>
</protein>
<dbReference type="EMBL" id="CP073581">
    <property type="protein sequence ID" value="QUJ76513.1"/>
    <property type="molecule type" value="Genomic_DNA"/>
</dbReference>
<evidence type="ECO:0000313" key="2">
    <source>
        <dbReference type="Proteomes" id="UP000683291"/>
    </source>
</evidence>
<dbReference type="AlphaFoldDB" id="A0A975JDM7"/>
<dbReference type="SUPFAM" id="SSF53850">
    <property type="entry name" value="Periplasmic binding protein-like II"/>
    <property type="match status" value="1"/>
</dbReference>
<dbReference type="Gene3D" id="3.40.190.10">
    <property type="entry name" value="Periplasmic binding protein-like II"/>
    <property type="match status" value="1"/>
</dbReference>
<dbReference type="RefSeq" id="WP_212704711.1">
    <property type="nucleotide sequence ID" value="NZ_CP073581.1"/>
</dbReference>
<dbReference type="PANTHER" id="PTHR35841">
    <property type="entry name" value="PHOSPHONATES-BINDING PERIPLASMIC PROTEIN"/>
    <property type="match status" value="1"/>
</dbReference>
<keyword evidence="2" id="KW-1185">Reference proteome</keyword>